<dbReference type="PANTHER" id="PTHR43544:SF7">
    <property type="entry name" value="NADB-LER2"/>
    <property type="match status" value="1"/>
</dbReference>
<dbReference type="RefSeq" id="WP_200967256.1">
    <property type="nucleotide sequence ID" value="NZ_BMAQ01000033.1"/>
</dbReference>
<dbReference type="SUPFAM" id="SSF51735">
    <property type="entry name" value="NAD(P)-binding Rossmann-fold domains"/>
    <property type="match status" value="1"/>
</dbReference>
<comment type="caution">
    <text evidence="4">The sequence shown here is derived from an EMBL/GenBank/DDBJ whole genome shotgun (WGS) entry which is preliminary data.</text>
</comment>
<dbReference type="Proteomes" id="UP000654993">
    <property type="component" value="Unassembled WGS sequence"/>
</dbReference>
<dbReference type="InterPro" id="IPR036291">
    <property type="entry name" value="NAD(P)-bd_dom_sf"/>
</dbReference>
<dbReference type="CDD" id="cd05325">
    <property type="entry name" value="carb_red_sniffer_like_SDR_c"/>
    <property type="match status" value="1"/>
</dbReference>
<dbReference type="Pfam" id="PF00106">
    <property type="entry name" value="adh_short"/>
    <property type="match status" value="1"/>
</dbReference>
<gene>
    <name evidence="4" type="ORF">PRECH8_23410</name>
</gene>
<dbReference type="InterPro" id="IPR051468">
    <property type="entry name" value="Fungal_SecMetab_SDRs"/>
</dbReference>
<reference evidence="4" key="2">
    <citation type="journal article" date="2021" name="Data Brief">
        <title>Draft genome sequence data of the facultative, thermophilic, xylanolytic bacterium Paenibacillus sp. strain DA-C8.</title>
        <authorList>
            <person name="Chhe C."/>
            <person name="Uke A."/>
            <person name="Baramee S."/>
            <person name="Ungkulpasvich U."/>
            <person name="Tachaapaikoon C."/>
            <person name="Pason P."/>
            <person name="Waeonukul R."/>
            <person name="Ratanakhanokchai K."/>
            <person name="Kosugi A."/>
        </authorList>
    </citation>
    <scope>NUCLEOTIDE SEQUENCE</scope>
    <source>
        <strain evidence="4">DA-C8</strain>
    </source>
</reference>
<evidence type="ECO:0000256" key="3">
    <source>
        <dbReference type="RuleBase" id="RU000363"/>
    </source>
</evidence>
<evidence type="ECO:0000256" key="1">
    <source>
        <dbReference type="ARBA" id="ARBA00022857"/>
    </source>
</evidence>
<dbReference type="InterPro" id="IPR002347">
    <property type="entry name" value="SDR_fam"/>
</dbReference>
<comment type="similarity">
    <text evidence="3">Belongs to the short-chain dehydrogenases/reductases (SDR) family.</text>
</comment>
<keyword evidence="1" id="KW-0521">NADP</keyword>
<reference evidence="4" key="1">
    <citation type="submission" date="2020-08" db="EMBL/GenBank/DDBJ databases">
        <authorList>
            <person name="Uke A."/>
            <person name="Chhe C."/>
            <person name="Baramee S."/>
            <person name="Kosugi A."/>
        </authorList>
    </citation>
    <scope>NUCLEOTIDE SEQUENCE</scope>
    <source>
        <strain evidence="4">DA-C8</strain>
    </source>
</reference>
<evidence type="ECO:0000256" key="2">
    <source>
        <dbReference type="ARBA" id="ARBA00023002"/>
    </source>
</evidence>
<dbReference type="PANTHER" id="PTHR43544">
    <property type="entry name" value="SHORT-CHAIN DEHYDROGENASE/REDUCTASE"/>
    <property type="match status" value="1"/>
</dbReference>
<keyword evidence="2" id="KW-0560">Oxidoreductase</keyword>
<sequence length="233" mass="25427">MLILITGANRGLGLALAKTALERGHTVLAGVRSLERADRLRELQAVSSDQIVLLQLDVQDEESIRQAAAKIEQDYGKLDVIINNAAILIGRDSKLEELDIGLVEESMDVNLYGPMRVVKHMLPLVHKNGKGCILNISSEAGSFHNAYGGDYPYALSKAALNYFTQQLHKDLSSKGIRALAVHPGWMRTDMGGSSAHLDPMETAAALLDLLESKKEAETEPFAFVDYTGRAFPI</sequence>
<protein>
    <submittedName>
        <fullName evidence="4">Short-chain dehydrogenase</fullName>
    </submittedName>
</protein>
<dbReference type="Gene3D" id="3.40.50.720">
    <property type="entry name" value="NAD(P)-binding Rossmann-like Domain"/>
    <property type="match status" value="1"/>
</dbReference>
<dbReference type="GO" id="GO:0005737">
    <property type="term" value="C:cytoplasm"/>
    <property type="evidence" value="ECO:0007669"/>
    <property type="project" value="TreeGrafter"/>
</dbReference>
<dbReference type="GO" id="GO:0016491">
    <property type="term" value="F:oxidoreductase activity"/>
    <property type="evidence" value="ECO:0007669"/>
    <property type="project" value="UniProtKB-KW"/>
</dbReference>
<evidence type="ECO:0000313" key="4">
    <source>
        <dbReference type="EMBL" id="GFR39045.1"/>
    </source>
</evidence>
<dbReference type="PRINTS" id="PR00081">
    <property type="entry name" value="GDHRDH"/>
</dbReference>
<proteinExistence type="inferred from homology"/>
<dbReference type="EMBL" id="BMAQ01000033">
    <property type="protein sequence ID" value="GFR39045.1"/>
    <property type="molecule type" value="Genomic_DNA"/>
</dbReference>
<organism evidence="4 5">
    <name type="scientific">Insulibacter thermoxylanivorax</name>
    <dbReference type="NCBI Taxonomy" id="2749268"/>
    <lineage>
        <taxon>Bacteria</taxon>
        <taxon>Bacillati</taxon>
        <taxon>Bacillota</taxon>
        <taxon>Bacilli</taxon>
        <taxon>Bacillales</taxon>
        <taxon>Paenibacillaceae</taxon>
        <taxon>Insulibacter</taxon>
    </lineage>
</organism>
<name>A0A916QEJ0_9BACL</name>
<dbReference type="AlphaFoldDB" id="A0A916QEJ0"/>
<evidence type="ECO:0000313" key="5">
    <source>
        <dbReference type="Proteomes" id="UP000654993"/>
    </source>
</evidence>
<keyword evidence="5" id="KW-1185">Reference proteome</keyword>
<accession>A0A916QEJ0</accession>
<dbReference type="PRINTS" id="PR00080">
    <property type="entry name" value="SDRFAMILY"/>
</dbReference>